<feature type="non-terminal residue" evidence="1">
    <location>
        <position position="72"/>
    </location>
</feature>
<dbReference type="EMBL" id="JBAHYK010001915">
    <property type="protein sequence ID" value="KAL0566380.1"/>
    <property type="molecule type" value="Genomic_DNA"/>
</dbReference>
<evidence type="ECO:0000313" key="1">
    <source>
        <dbReference type="EMBL" id="KAL0566380.1"/>
    </source>
</evidence>
<name>A0ABR3EU01_9AGAR</name>
<organism evidence="1 2">
    <name type="scientific">Marasmius crinis-equi</name>
    <dbReference type="NCBI Taxonomy" id="585013"/>
    <lineage>
        <taxon>Eukaryota</taxon>
        <taxon>Fungi</taxon>
        <taxon>Dikarya</taxon>
        <taxon>Basidiomycota</taxon>
        <taxon>Agaricomycotina</taxon>
        <taxon>Agaricomycetes</taxon>
        <taxon>Agaricomycetidae</taxon>
        <taxon>Agaricales</taxon>
        <taxon>Marasmiineae</taxon>
        <taxon>Marasmiaceae</taxon>
        <taxon>Marasmius</taxon>
    </lineage>
</organism>
<evidence type="ECO:0000313" key="2">
    <source>
        <dbReference type="Proteomes" id="UP001465976"/>
    </source>
</evidence>
<dbReference type="Proteomes" id="UP001465976">
    <property type="component" value="Unassembled WGS sequence"/>
</dbReference>
<gene>
    <name evidence="1" type="ORF">V5O48_015633</name>
</gene>
<protein>
    <submittedName>
        <fullName evidence="1">Uncharacterized protein</fullName>
    </submittedName>
</protein>
<keyword evidence="2" id="KW-1185">Reference proteome</keyword>
<proteinExistence type="predicted"/>
<reference evidence="1 2" key="1">
    <citation type="submission" date="2024-02" db="EMBL/GenBank/DDBJ databases">
        <title>A draft genome for the cacao thread blight pathogen Marasmius crinis-equi.</title>
        <authorList>
            <person name="Cohen S.P."/>
            <person name="Baruah I.K."/>
            <person name="Amoako-Attah I."/>
            <person name="Bukari Y."/>
            <person name="Meinhardt L.W."/>
            <person name="Bailey B.A."/>
        </authorList>
    </citation>
    <scope>NUCLEOTIDE SEQUENCE [LARGE SCALE GENOMIC DNA]</scope>
    <source>
        <strain evidence="1 2">GH-76</strain>
    </source>
</reference>
<sequence>MTHARFLSPFPLPQRQSSSLVDGLLSPDESKYRWNEGVLPAFFSSTLKVINSDKKIRLAGFQTSKETLSGCV</sequence>
<accession>A0ABR3EU01</accession>
<comment type="caution">
    <text evidence="1">The sequence shown here is derived from an EMBL/GenBank/DDBJ whole genome shotgun (WGS) entry which is preliminary data.</text>
</comment>